<dbReference type="PANTHER" id="PTHR46613">
    <property type="entry name" value="RADIAL SPOKE HEAD 10 HOMOLOG B-RELATED"/>
    <property type="match status" value="1"/>
</dbReference>
<evidence type="ECO:0000256" key="2">
    <source>
        <dbReference type="ARBA" id="ARBA00023273"/>
    </source>
</evidence>
<dbReference type="Proteomes" id="UP001515480">
    <property type="component" value="Unassembled WGS sequence"/>
</dbReference>
<dbReference type="GO" id="GO:0042995">
    <property type="term" value="C:cell projection"/>
    <property type="evidence" value="ECO:0007669"/>
    <property type="project" value="UniProtKB-SubCell"/>
</dbReference>
<comment type="caution">
    <text evidence="4">The sequence shown here is derived from an EMBL/GenBank/DDBJ whole genome shotgun (WGS) entry which is preliminary data.</text>
</comment>
<dbReference type="AlphaFoldDB" id="A0AB34K0S1"/>
<reference evidence="4 5" key="1">
    <citation type="journal article" date="2024" name="Science">
        <title>Giant polyketide synthase enzymes in the biosynthesis of giant marine polyether toxins.</title>
        <authorList>
            <person name="Fallon T.R."/>
            <person name="Shende V.V."/>
            <person name="Wierzbicki I.H."/>
            <person name="Pendleton A.L."/>
            <person name="Watervoot N.F."/>
            <person name="Auber R.P."/>
            <person name="Gonzalez D.J."/>
            <person name="Wisecaver J.H."/>
            <person name="Moore B.S."/>
        </authorList>
    </citation>
    <scope>NUCLEOTIDE SEQUENCE [LARGE SCALE GENOMIC DNA]</scope>
    <source>
        <strain evidence="4 5">12B1</strain>
    </source>
</reference>
<accession>A0AB34K0S1</accession>
<comment type="subcellular location">
    <subcellularLocation>
        <location evidence="1">Cell projection</location>
    </subcellularLocation>
</comment>
<evidence type="ECO:0000256" key="3">
    <source>
        <dbReference type="SAM" id="MobiDB-lite"/>
    </source>
</evidence>
<dbReference type="EMBL" id="JBGBPQ010000002">
    <property type="protein sequence ID" value="KAL1528093.1"/>
    <property type="molecule type" value="Genomic_DNA"/>
</dbReference>
<feature type="compositionally biased region" description="Pro residues" evidence="3">
    <location>
        <begin position="549"/>
        <end position="566"/>
    </location>
</feature>
<dbReference type="PANTHER" id="PTHR46613:SF1">
    <property type="entry name" value="RADIAL SPOKE HEAD 10 HOMOLOG B-RELATED"/>
    <property type="match status" value="1"/>
</dbReference>
<evidence type="ECO:0000313" key="4">
    <source>
        <dbReference type="EMBL" id="KAL1528093.1"/>
    </source>
</evidence>
<gene>
    <name evidence="4" type="ORF">AB1Y20_009458</name>
</gene>
<sequence length="578" mass="65718">MDIRPRSRPASAASTIIQDFEGHGVVIPEPLDRGFVHMPSRQPSRPQSAAVGQGIATMEAKNRRRKKGSAFILHVHVRDKIMSINVGEGNQVVYWLGVTAVQRYVRLPDSYSAPFSQELTPKAVISETGEPLDNNSRVKDEFTSGMHAWVDVGDGIALSVINSRRVIGFGGTFDLPVEKVSEKLSWCQVDPGSDEEERDTRLTMKYDRLVLPEAPPYAKWQSELSASSEEQYQIFNGIWHEVELSDLPGFNNWSKDVQAILYKYFSPLLYVFVHKAAPSKNPYSAMLEREEFWKFIKRCKLTSPCLSLAEIDMMVTMMGETNKKSGGKSTQDAHHQIQLCQFLEAIIRISVIRQRDWQKSTIDLLPDCLVEILEGNILRYEKVEMKQTEADKHTRQLFGLTSQSSVRVSEHEAWLDDHRVIKMLRIHRPALRSLFRKWAQTDDLREKLTLHEFMLLMRPSGLIGPDLTESQLLEAVGMTALGADYSQLAEWMQLVRENPSQFLMLFTEFVESLARAAFVKYADDYVATPDFKAHEFCQLLISGPTSKADPPPRPPPEPEDPPTPPPEPEKKKKKKKKP</sequence>
<keyword evidence="5" id="KW-1185">Reference proteome</keyword>
<evidence type="ECO:0008006" key="6">
    <source>
        <dbReference type="Google" id="ProtNLM"/>
    </source>
</evidence>
<organism evidence="4 5">
    <name type="scientific">Prymnesium parvum</name>
    <name type="common">Toxic golden alga</name>
    <dbReference type="NCBI Taxonomy" id="97485"/>
    <lineage>
        <taxon>Eukaryota</taxon>
        <taxon>Haptista</taxon>
        <taxon>Haptophyta</taxon>
        <taxon>Prymnesiophyceae</taxon>
        <taxon>Prymnesiales</taxon>
        <taxon>Prymnesiaceae</taxon>
        <taxon>Prymnesium</taxon>
    </lineage>
</organism>
<evidence type="ECO:0000313" key="5">
    <source>
        <dbReference type="Proteomes" id="UP001515480"/>
    </source>
</evidence>
<proteinExistence type="predicted"/>
<feature type="region of interest" description="Disordered" evidence="3">
    <location>
        <begin position="542"/>
        <end position="578"/>
    </location>
</feature>
<protein>
    <recommendedName>
        <fullName evidence="6">HECT domain-containing protein</fullName>
    </recommendedName>
</protein>
<evidence type="ECO:0000256" key="1">
    <source>
        <dbReference type="ARBA" id="ARBA00004316"/>
    </source>
</evidence>
<keyword evidence="2" id="KW-0966">Cell projection</keyword>
<name>A0AB34K0S1_PRYPA</name>